<keyword evidence="7" id="KW-1185">Reference proteome</keyword>
<keyword evidence="1 3" id="KW-0479">Metal-binding</keyword>
<sequence length="329" mass="35509">MYPLRFEPIFRRYIWGGFGLRDQLLKETGDETAAESWEIVDHGEDQSIVMHGPHSGKSLRQLIADHGTELLGADLASQLVSDSIPVQLRNRFPLLLKFLDANRDLSIQVHPDDAFGSTLSPPDLGKTEAWIVMDAKPGAKIYAGLKEGVTEEAFRAAAASGETPSMMHSFEPKVGDCVFIKAGTQHAIGAGLLICEIQQASNTTFRIDDWGRVDADGNPRDLHIEQGIAATDFARGPVAAETPAADGEGVETLVTCDKFTICRHRTGESVNVGGDGRFRILTVIDGSVSIENDPADKELGRGETVLLPACLGATAVEPTGESEFLEIWA</sequence>
<dbReference type="EMBL" id="CP042912">
    <property type="protein sequence ID" value="QEG24625.1"/>
    <property type="molecule type" value="Genomic_DNA"/>
</dbReference>
<dbReference type="InterPro" id="IPR014628">
    <property type="entry name" value="Man6P_isomerase_Firm_short"/>
</dbReference>
<dbReference type="OrthoDB" id="9808275at2"/>
<feature type="binding site" evidence="3">
    <location>
        <position position="110"/>
    </location>
    <ligand>
        <name>Zn(2+)</name>
        <dbReference type="ChEBI" id="CHEBI:29105"/>
    </ligand>
</feature>
<feature type="binding site" evidence="3">
    <location>
        <position position="186"/>
    </location>
    <ligand>
        <name>Zn(2+)</name>
        <dbReference type="ChEBI" id="CHEBI:29105"/>
    </ligand>
</feature>
<dbReference type="STRING" id="980251.GCA_001642875_01023"/>
<name>A0A5B9PH90_9BACT</name>
<dbReference type="RefSeq" id="WP_075083814.1">
    <property type="nucleotide sequence ID" value="NZ_CP042912.1"/>
</dbReference>
<dbReference type="GO" id="GO:0008270">
    <property type="term" value="F:zinc ion binding"/>
    <property type="evidence" value="ECO:0007669"/>
    <property type="project" value="InterPro"/>
</dbReference>
<dbReference type="InterPro" id="IPR051804">
    <property type="entry name" value="Carb_Metab_Reg_Kinase/Isom"/>
</dbReference>
<dbReference type="InterPro" id="IPR011051">
    <property type="entry name" value="RmlC_Cupin_sf"/>
</dbReference>
<accession>A0A5B9PH90</accession>
<evidence type="ECO:0000256" key="4">
    <source>
        <dbReference type="PIRSR" id="PIRSR036894-2"/>
    </source>
</evidence>
<dbReference type="InterPro" id="IPR014710">
    <property type="entry name" value="RmlC-like_jellyroll"/>
</dbReference>
<gene>
    <name evidence="6" type="primary">gmuF</name>
    <name evidence="6" type="ORF">MFFC18_45460</name>
</gene>
<dbReference type="GO" id="GO:0004476">
    <property type="term" value="F:mannose-6-phosphate isomerase activity"/>
    <property type="evidence" value="ECO:0007669"/>
    <property type="project" value="UniProtKB-EC"/>
</dbReference>
<evidence type="ECO:0000256" key="3">
    <source>
        <dbReference type="PIRSR" id="PIRSR036894-1"/>
    </source>
</evidence>
<dbReference type="Gene3D" id="2.60.120.10">
    <property type="entry name" value="Jelly Rolls"/>
    <property type="match status" value="2"/>
</dbReference>
<dbReference type="Proteomes" id="UP000322214">
    <property type="component" value="Chromosome"/>
</dbReference>
<evidence type="ECO:0000259" key="5">
    <source>
        <dbReference type="Pfam" id="PF20511"/>
    </source>
</evidence>
<protein>
    <submittedName>
        <fullName evidence="6">Putative mannose-6-phosphate isomerase GmuF</fullName>
        <ecNumber evidence="6">5.3.1.8</ecNumber>
    </submittedName>
</protein>
<dbReference type="EC" id="5.3.1.8" evidence="6"/>
<feature type="binding site" evidence="3">
    <location>
        <position position="128"/>
    </location>
    <ligand>
        <name>Zn(2+)</name>
        <dbReference type="ChEBI" id="CHEBI:29105"/>
    </ligand>
</feature>
<dbReference type="GO" id="GO:0005975">
    <property type="term" value="P:carbohydrate metabolic process"/>
    <property type="evidence" value="ECO:0007669"/>
    <property type="project" value="InterPro"/>
</dbReference>
<dbReference type="PANTHER" id="PTHR42742">
    <property type="entry name" value="TRANSCRIPTIONAL REPRESSOR MPRA"/>
    <property type="match status" value="1"/>
</dbReference>
<dbReference type="CDD" id="cd07010">
    <property type="entry name" value="cupin_PMI_type_I_N_bac"/>
    <property type="match status" value="1"/>
</dbReference>
<dbReference type="PIRSF" id="PIRSF036894">
    <property type="entry name" value="PMI_Firm_short"/>
    <property type="match status" value="1"/>
</dbReference>
<dbReference type="SUPFAM" id="SSF51182">
    <property type="entry name" value="RmlC-like cupins"/>
    <property type="match status" value="1"/>
</dbReference>
<organism evidence="6 7">
    <name type="scientific">Mariniblastus fucicola</name>
    <dbReference type="NCBI Taxonomy" id="980251"/>
    <lineage>
        <taxon>Bacteria</taxon>
        <taxon>Pseudomonadati</taxon>
        <taxon>Planctomycetota</taxon>
        <taxon>Planctomycetia</taxon>
        <taxon>Pirellulales</taxon>
        <taxon>Pirellulaceae</taxon>
        <taxon>Mariniblastus</taxon>
    </lineage>
</organism>
<feature type="domain" description="Phosphomannose isomerase type I catalytic" evidence="5">
    <location>
        <begin position="5"/>
        <end position="119"/>
    </location>
</feature>
<comment type="cofactor">
    <cofactor evidence="3">
        <name>Zn(2+)</name>
        <dbReference type="ChEBI" id="CHEBI:29105"/>
    </cofactor>
    <text evidence="3">Binds 1 zinc ion per subunit.</text>
</comment>
<dbReference type="PANTHER" id="PTHR42742:SF3">
    <property type="entry name" value="FRUCTOKINASE"/>
    <property type="match status" value="1"/>
</dbReference>
<evidence type="ECO:0000256" key="1">
    <source>
        <dbReference type="ARBA" id="ARBA00022723"/>
    </source>
</evidence>
<feature type="active site" evidence="4">
    <location>
        <position position="206"/>
    </location>
</feature>
<dbReference type="AlphaFoldDB" id="A0A5B9PH90"/>
<dbReference type="InterPro" id="IPR046457">
    <property type="entry name" value="PMI_typeI_cat"/>
</dbReference>
<keyword evidence="2 3" id="KW-0862">Zinc</keyword>
<dbReference type="KEGG" id="mff:MFFC18_45460"/>
<proteinExistence type="predicted"/>
<reference evidence="6 7" key="1">
    <citation type="submission" date="2019-08" db="EMBL/GenBank/DDBJ databases">
        <title>Deep-cultivation of Planctomycetes and their phenomic and genomic characterization uncovers novel biology.</title>
        <authorList>
            <person name="Wiegand S."/>
            <person name="Jogler M."/>
            <person name="Boedeker C."/>
            <person name="Pinto D."/>
            <person name="Vollmers J."/>
            <person name="Rivas-Marin E."/>
            <person name="Kohn T."/>
            <person name="Peeters S.H."/>
            <person name="Heuer A."/>
            <person name="Rast P."/>
            <person name="Oberbeckmann S."/>
            <person name="Bunk B."/>
            <person name="Jeske O."/>
            <person name="Meyerdierks A."/>
            <person name="Storesund J.E."/>
            <person name="Kallscheuer N."/>
            <person name="Luecker S."/>
            <person name="Lage O.M."/>
            <person name="Pohl T."/>
            <person name="Merkel B.J."/>
            <person name="Hornburger P."/>
            <person name="Mueller R.-W."/>
            <person name="Bruemmer F."/>
            <person name="Labrenz M."/>
            <person name="Spormann A.M."/>
            <person name="Op den Camp H."/>
            <person name="Overmann J."/>
            <person name="Amann R."/>
            <person name="Jetten M.S.M."/>
            <person name="Mascher T."/>
            <person name="Medema M.H."/>
            <person name="Devos D.P."/>
            <person name="Kaster A.-K."/>
            <person name="Ovreas L."/>
            <person name="Rohde M."/>
            <person name="Galperin M.Y."/>
            <person name="Jogler C."/>
        </authorList>
    </citation>
    <scope>NUCLEOTIDE SEQUENCE [LARGE SCALE GENOMIC DNA]</scope>
    <source>
        <strain evidence="6 7">FC18</strain>
    </source>
</reference>
<evidence type="ECO:0000313" key="7">
    <source>
        <dbReference type="Proteomes" id="UP000322214"/>
    </source>
</evidence>
<evidence type="ECO:0000256" key="2">
    <source>
        <dbReference type="ARBA" id="ARBA00022833"/>
    </source>
</evidence>
<dbReference type="Pfam" id="PF20511">
    <property type="entry name" value="PMI_typeI_cat"/>
    <property type="match status" value="1"/>
</dbReference>
<evidence type="ECO:0000313" key="6">
    <source>
        <dbReference type="EMBL" id="QEG24625.1"/>
    </source>
</evidence>
<keyword evidence="6" id="KW-0413">Isomerase</keyword>